<dbReference type="Pfam" id="PF00356">
    <property type="entry name" value="LacI"/>
    <property type="match status" value="1"/>
</dbReference>
<accession>A0A0V8RSK7</accession>
<evidence type="ECO:0000313" key="6">
    <source>
        <dbReference type="Proteomes" id="UP000054686"/>
    </source>
</evidence>
<dbReference type="EMBL" id="LLVT01000002">
    <property type="protein sequence ID" value="KSW11028.1"/>
    <property type="molecule type" value="Genomic_DNA"/>
</dbReference>
<dbReference type="InterPro" id="IPR010982">
    <property type="entry name" value="Lambda_DNA-bd_dom_sf"/>
</dbReference>
<sequence length="338" mass="36160">MTKNRTSMADIAAHAGVSTATVSRVFNGVGQVSEDTRRRVLTAIDELGYDRPPSEHTPSTPTVGVIVPELTNPIFASFAHHLQEEISRAGGIALIRTQTPGATSEFDHLSSLIDHRVDGLIFVSGRHADLLSDLSPYHDVAARGIPFVTINGARPEVPAPDFSTGDSLGIRAAVTHLHELGHTRIALLTGRTHIVPALRKAEAFTQVMGELIGDHSPIIEETFYTYEAAAAYTHALLERGVTAIITGSDLQALGAIRTISSLGLSVPSDVSVIGFDDTFLMSHLDPALTTIHQPVQSIVASAVRALFEALNTADYTPTHADYVFSPDLIVRSSTGHVR</sequence>
<keyword evidence="1" id="KW-0805">Transcription regulation</keyword>
<dbReference type="CDD" id="cd06267">
    <property type="entry name" value="PBP1_LacI_sugar_binding-like"/>
    <property type="match status" value="1"/>
</dbReference>
<evidence type="ECO:0000256" key="2">
    <source>
        <dbReference type="ARBA" id="ARBA00023125"/>
    </source>
</evidence>
<dbReference type="Pfam" id="PF13377">
    <property type="entry name" value="Peripla_BP_3"/>
    <property type="match status" value="1"/>
</dbReference>
<dbReference type="AlphaFoldDB" id="A0A0V8RSK7"/>
<gene>
    <name evidence="5" type="ORF">APY09_06040</name>
</gene>
<dbReference type="OrthoDB" id="3324394at2"/>
<dbReference type="CDD" id="cd01392">
    <property type="entry name" value="HTH_LacI"/>
    <property type="match status" value="1"/>
</dbReference>
<dbReference type="Proteomes" id="UP000054686">
    <property type="component" value="Unassembled WGS sequence"/>
</dbReference>
<dbReference type="SUPFAM" id="SSF53822">
    <property type="entry name" value="Periplasmic binding protein-like I"/>
    <property type="match status" value="1"/>
</dbReference>
<dbReference type="GO" id="GO:0000976">
    <property type="term" value="F:transcription cis-regulatory region binding"/>
    <property type="evidence" value="ECO:0007669"/>
    <property type="project" value="TreeGrafter"/>
</dbReference>
<organism evidence="5 6">
    <name type="scientific">Schaalia odontolytica</name>
    <dbReference type="NCBI Taxonomy" id="1660"/>
    <lineage>
        <taxon>Bacteria</taxon>
        <taxon>Bacillati</taxon>
        <taxon>Actinomycetota</taxon>
        <taxon>Actinomycetes</taxon>
        <taxon>Actinomycetales</taxon>
        <taxon>Actinomycetaceae</taxon>
        <taxon>Schaalia</taxon>
    </lineage>
</organism>
<dbReference type="SMART" id="SM00354">
    <property type="entry name" value="HTH_LACI"/>
    <property type="match status" value="1"/>
</dbReference>
<name>A0A0V8RSK7_9ACTO</name>
<dbReference type="GO" id="GO:0003700">
    <property type="term" value="F:DNA-binding transcription factor activity"/>
    <property type="evidence" value="ECO:0007669"/>
    <property type="project" value="TreeGrafter"/>
</dbReference>
<evidence type="ECO:0000259" key="4">
    <source>
        <dbReference type="PROSITE" id="PS50932"/>
    </source>
</evidence>
<dbReference type="PROSITE" id="PS50932">
    <property type="entry name" value="HTH_LACI_2"/>
    <property type="match status" value="1"/>
</dbReference>
<dbReference type="SUPFAM" id="SSF47413">
    <property type="entry name" value="lambda repressor-like DNA-binding domains"/>
    <property type="match status" value="1"/>
</dbReference>
<evidence type="ECO:0000256" key="3">
    <source>
        <dbReference type="ARBA" id="ARBA00023163"/>
    </source>
</evidence>
<protein>
    <submittedName>
        <fullName evidence="5">LacI family transcriptional regulator</fullName>
    </submittedName>
</protein>
<keyword evidence="3" id="KW-0804">Transcription</keyword>
<dbReference type="InterPro" id="IPR000843">
    <property type="entry name" value="HTH_LacI"/>
</dbReference>
<dbReference type="Gene3D" id="1.10.260.40">
    <property type="entry name" value="lambda repressor-like DNA-binding domains"/>
    <property type="match status" value="1"/>
</dbReference>
<reference evidence="5 6" key="1">
    <citation type="submission" date="2015-10" db="EMBL/GenBank/DDBJ databases">
        <title>Draft Genome of Actinomyces odontolyticus subsp. actinosynbacter strain XH001.</title>
        <authorList>
            <person name="Mclean J.S."/>
            <person name="He X."/>
        </authorList>
    </citation>
    <scope>NUCLEOTIDE SEQUENCE [LARGE SCALE GENOMIC DNA]</scope>
    <source>
        <strain evidence="5 6">XH001</strain>
    </source>
</reference>
<dbReference type="PANTHER" id="PTHR30146">
    <property type="entry name" value="LACI-RELATED TRANSCRIPTIONAL REPRESSOR"/>
    <property type="match status" value="1"/>
</dbReference>
<proteinExistence type="predicted"/>
<dbReference type="InterPro" id="IPR028082">
    <property type="entry name" value="Peripla_BP_I"/>
</dbReference>
<dbReference type="InterPro" id="IPR046335">
    <property type="entry name" value="LacI/GalR-like_sensor"/>
</dbReference>
<comment type="caution">
    <text evidence="5">The sequence shown here is derived from an EMBL/GenBank/DDBJ whole genome shotgun (WGS) entry which is preliminary data.</text>
</comment>
<evidence type="ECO:0000256" key="1">
    <source>
        <dbReference type="ARBA" id="ARBA00023015"/>
    </source>
</evidence>
<evidence type="ECO:0000313" key="5">
    <source>
        <dbReference type="EMBL" id="KSW11028.1"/>
    </source>
</evidence>
<dbReference type="Gene3D" id="3.40.50.2300">
    <property type="match status" value="2"/>
</dbReference>
<dbReference type="PANTHER" id="PTHR30146:SF153">
    <property type="entry name" value="LACTOSE OPERON REPRESSOR"/>
    <property type="match status" value="1"/>
</dbReference>
<keyword evidence="2" id="KW-0238">DNA-binding</keyword>
<feature type="domain" description="HTH lacI-type" evidence="4">
    <location>
        <begin position="6"/>
        <end position="49"/>
    </location>
</feature>
<dbReference type="RefSeq" id="WP_060566723.1">
    <property type="nucleotide sequence ID" value="NZ_CP040006.1"/>
</dbReference>